<dbReference type="AlphaFoldDB" id="A0A397SYS2"/>
<dbReference type="EMBL" id="QKYT01000205">
    <property type="protein sequence ID" value="RIA89776.1"/>
    <property type="molecule type" value="Genomic_DNA"/>
</dbReference>
<dbReference type="OrthoDB" id="2474081at2759"/>
<evidence type="ECO:0008006" key="3">
    <source>
        <dbReference type="Google" id="ProtNLM"/>
    </source>
</evidence>
<keyword evidence="2" id="KW-1185">Reference proteome</keyword>
<accession>A0A397SYS2</accession>
<sequence>MAASIIENSGGHLKKIFLFKFLGYYYEENFNENSLNFIRKIGEHCPSIEYLTLAFSPTKEHYTEVEKLLKVCQKLKSLILLITYNVNKKETFEKILENRAELLKTLIRSAPTSLREIKFFNDFRFSLQALEEFLKSGKVGLHFL</sequence>
<dbReference type="InterPro" id="IPR032675">
    <property type="entry name" value="LRR_dom_sf"/>
</dbReference>
<reference evidence="1 2" key="1">
    <citation type="submission" date="2018-06" db="EMBL/GenBank/DDBJ databases">
        <title>Comparative genomics reveals the genomic features of Rhizophagus irregularis, R. cerebriforme, R. diaphanum and Gigaspora rosea, and their symbiotic lifestyle signature.</title>
        <authorList>
            <person name="Morin E."/>
            <person name="San Clemente H."/>
            <person name="Chen E.C.H."/>
            <person name="De La Providencia I."/>
            <person name="Hainaut M."/>
            <person name="Kuo A."/>
            <person name="Kohler A."/>
            <person name="Murat C."/>
            <person name="Tang N."/>
            <person name="Roy S."/>
            <person name="Loubradou J."/>
            <person name="Henrissat B."/>
            <person name="Grigoriev I.V."/>
            <person name="Corradi N."/>
            <person name="Roux C."/>
            <person name="Martin F.M."/>
        </authorList>
    </citation>
    <scope>NUCLEOTIDE SEQUENCE [LARGE SCALE GENOMIC DNA]</scope>
    <source>
        <strain evidence="1 2">DAOM 227022</strain>
    </source>
</reference>
<name>A0A397SYS2_9GLOM</name>
<evidence type="ECO:0000313" key="1">
    <source>
        <dbReference type="EMBL" id="RIA89776.1"/>
    </source>
</evidence>
<gene>
    <name evidence="1" type="ORF">C1645_824287</name>
</gene>
<protein>
    <recommendedName>
        <fullName evidence="3">F-box domain-containing protein</fullName>
    </recommendedName>
</protein>
<evidence type="ECO:0000313" key="2">
    <source>
        <dbReference type="Proteomes" id="UP000265703"/>
    </source>
</evidence>
<dbReference type="Proteomes" id="UP000265703">
    <property type="component" value="Unassembled WGS sequence"/>
</dbReference>
<proteinExistence type="predicted"/>
<comment type="caution">
    <text evidence="1">The sequence shown here is derived from an EMBL/GenBank/DDBJ whole genome shotgun (WGS) entry which is preliminary data.</text>
</comment>
<organism evidence="1 2">
    <name type="scientific">Glomus cerebriforme</name>
    <dbReference type="NCBI Taxonomy" id="658196"/>
    <lineage>
        <taxon>Eukaryota</taxon>
        <taxon>Fungi</taxon>
        <taxon>Fungi incertae sedis</taxon>
        <taxon>Mucoromycota</taxon>
        <taxon>Glomeromycotina</taxon>
        <taxon>Glomeromycetes</taxon>
        <taxon>Glomerales</taxon>
        <taxon>Glomeraceae</taxon>
        <taxon>Glomus</taxon>
    </lineage>
</organism>
<dbReference type="Gene3D" id="3.80.10.10">
    <property type="entry name" value="Ribonuclease Inhibitor"/>
    <property type="match status" value="1"/>
</dbReference>